<reference evidence="5 6" key="1">
    <citation type="submission" date="2020-02" db="EMBL/GenBank/DDBJ databases">
        <title>Nitrogenibacter mangrovi gen. nov., sp. nov. isolated from mangrove sediment, a denitrifying betaproteobacterium.</title>
        <authorList>
            <person name="Liao H."/>
            <person name="Tian Y."/>
        </authorList>
    </citation>
    <scope>NUCLEOTIDE SEQUENCE [LARGE SCALE GENOMIC DNA]</scope>
    <source>
        <strain evidence="5 6">M9-3-2</strain>
    </source>
</reference>
<dbReference type="Pfam" id="PF02321">
    <property type="entry name" value="OEP"/>
    <property type="match status" value="2"/>
</dbReference>
<dbReference type="EMBL" id="CP048836">
    <property type="protein sequence ID" value="QID19911.1"/>
    <property type="molecule type" value="Genomic_DNA"/>
</dbReference>
<keyword evidence="2" id="KW-0812">Transmembrane</keyword>
<keyword evidence="3" id="KW-0175">Coiled coil</keyword>
<dbReference type="Gene3D" id="2.20.200.10">
    <property type="entry name" value="Outer membrane efflux proteins (OEP)"/>
    <property type="match status" value="1"/>
</dbReference>
<keyword evidence="2" id="KW-0564">Palmitate</keyword>
<dbReference type="InterPro" id="IPR003423">
    <property type="entry name" value="OMP_efflux"/>
</dbReference>
<dbReference type="AlphaFoldDB" id="A0A6C1B890"/>
<feature type="signal peptide" evidence="2">
    <location>
        <begin position="1"/>
        <end position="24"/>
    </location>
</feature>
<comment type="similarity">
    <text evidence="1 2">Belongs to the outer membrane factor (OMF) (TC 1.B.17) family.</text>
</comment>
<dbReference type="PANTHER" id="PTHR30203">
    <property type="entry name" value="OUTER MEMBRANE CATION EFFLUX PROTEIN"/>
    <property type="match status" value="1"/>
</dbReference>
<proteinExistence type="inferred from homology"/>
<feature type="coiled-coil region" evidence="3">
    <location>
        <begin position="281"/>
        <end position="308"/>
    </location>
</feature>
<evidence type="ECO:0000256" key="4">
    <source>
        <dbReference type="SAM" id="MobiDB-lite"/>
    </source>
</evidence>
<dbReference type="GO" id="GO:0015562">
    <property type="term" value="F:efflux transmembrane transporter activity"/>
    <property type="evidence" value="ECO:0007669"/>
    <property type="project" value="InterPro"/>
</dbReference>
<organism evidence="5 6">
    <name type="scientific">Nitrogeniibacter mangrovi</name>
    <dbReference type="NCBI Taxonomy" id="2016596"/>
    <lineage>
        <taxon>Bacteria</taxon>
        <taxon>Pseudomonadati</taxon>
        <taxon>Pseudomonadota</taxon>
        <taxon>Betaproteobacteria</taxon>
        <taxon>Rhodocyclales</taxon>
        <taxon>Zoogloeaceae</taxon>
        <taxon>Nitrogeniibacter</taxon>
    </lineage>
</organism>
<gene>
    <name evidence="5" type="ORF">G3580_17085</name>
</gene>
<dbReference type="SUPFAM" id="SSF56954">
    <property type="entry name" value="Outer membrane efflux proteins (OEP)"/>
    <property type="match status" value="1"/>
</dbReference>
<keyword evidence="2" id="KW-0472">Membrane</keyword>
<accession>A0A6C1B890</accession>
<keyword evidence="2" id="KW-0732">Signal</keyword>
<dbReference type="Gene3D" id="1.20.1600.10">
    <property type="entry name" value="Outer membrane efflux proteins (OEP)"/>
    <property type="match status" value="1"/>
</dbReference>
<keyword evidence="6" id="KW-1185">Reference proteome</keyword>
<evidence type="ECO:0000313" key="6">
    <source>
        <dbReference type="Proteomes" id="UP000501991"/>
    </source>
</evidence>
<keyword evidence="2" id="KW-1134">Transmembrane beta strand</keyword>
<feature type="region of interest" description="Disordered" evidence="4">
    <location>
        <begin position="98"/>
        <end position="123"/>
    </location>
</feature>
<dbReference type="NCBIfam" id="TIGR01845">
    <property type="entry name" value="outer_NodT"/>
    <property type="match status" value="1"/>
</dbReference>
<sequence>MPALPLLRPLVLAAALGITGCATVGPDYRTPDMPLPATWQGGAATTVSDALAHWWQHIDDDQLQTLVAAALAGNPDLAAAQARLRAARAQLRAAGADLGPTVSASGQASRSRGSRDTGSSGQARELYQAGFDARWEADLFGGLRRSREAAQADTEATAYALADARASLIAEVVNDYVLYRSTAQRLGIARDNLAAQSETLQLTDWRVQAGLATSLVLEQARTNRAQTAAQIPALETSLAGYANALSVLVGQPAGALQVQLGSDQRIPRIPDEVSAGVPADLLRQRADLRAAERQLAAATARIGAAQAQRYPSVTLTGSLGFEALSLGALGGAESLTRSLAGAIGATLFDGGRLVAQVDLQQANRDAALEAYRKAVLVAVQDVEDALVAVRNGQRRVSALGTAAESARNAALLARHQYQAGITDYQTVLDTERTRLNVEDTQAAAVADLASARIRLLKALGGGWAAGNDLTPTTASKEGTAS</sequence>
<evidence type="ECO:0000256" key="2">
    <source>
        <dbReference type="RuleBase" id="RU362097"/>
    </source>
</evidence>
<evidence type="ECO:0000256" key="1">
    <source>
        <dbReference type="ARBA" id="ARBA00007613"/>
    </source>
</evidence>
<dbReference type="KEGG" id="azq:G3580_17085"/>
<evidence type="ECO:0000313" key="5">
    <source>
        <dbReference type="EMBL" id="QID19911.1"/>
    </source>
</evidence>
<keyword evidence="2" id="KW-0449">Lipoprotein</keyword>
<dbReference type="InterPro" id="IPR010131">
    <property type="entry name" value="MdtP/NodT-like"/>
</dbReference>
<dbReference type="GO" id="GO:0005886">
    <property type="term" value="C:plasma membrane"/>
    <property type="evidence" value="ECO:0007669"/>
    <property type="project" value="UniProtKB-SubCell"/>
</dbReference>
<comment type="subcellular location">
    <subcellularLocation>
        <location evidence="2">Cell membrane</location>
        <topology evidence="2">Lipid-anchor</topology>
    </subcellularLocation>
</comment>
<dbReference type="Proteomes" id="UP000501991">
    <property type="component" value="Chromosome"/>
</dbReference>
<name>A0A6C1B890_9RHOO</name>
<evidence type="ECO:0000256" key="3">
    <source>
        <dbReference type="SAM" id="Coils"/>
    </source>
</evidence>
<protein>
    <submittedName>
        <fullName evidence="5">Efflux transporter outer membrane subunit</fullName>
    </submittedName>
</protein>
<dbReference type="PANTHER" id="PTHR30203:SF25">
    <property type="entry name" value="OUTER MEMBRANE PROTEIN-RELATED"/>
    <property type="match status" value="1"/>
</dbReference>
<feature type="chain" id="PRO_5025704963" evidence="2">
    <location>
        <begin position="25"/>
        <end position="481"/>
    </location>
</feature>
<feature type="compositionally biased region" description="Low complexity" evidence="4">
    <location>
        <begin position="98"/>
        <end position="121"/>
    </location>
</feature>